<dbReference type="Proteomes" id="UP000239322">
    <property type="component" value="Unassembled WGS sequence"/>
</dbReference>
<dbReference type="GO" id="GO:0008194">
    <property type="term" value="F:UDP-glycosyltransferase activity"/>
    <property type="evidence" value="ECO:0007669"/>
    <property type="project" value="InterPro"/>
</dbReference>
<reference evidence="6 7" key="1">
    <citation type="submission" date="2018-03" db="EMBL/GenBank/DDBJ databases">
        <title>Novel Streptomyces sp. from soil.</title>
        <authorList>
            <person name="Tan G.Y.A."/>
            <person name="Lee Z.Y."/>
        </authorList>
    </citation>
    <scope>NUCLEOTIDE SEQUENCE [LARGE SCALE GENOMIC DNA]</scope>
    <source>
        <strain evidence="6 7">ST5x</strain>
    </source>
</reference>
<evidence type="ECO:0000313" key="7">
    <source>
        <dbReference type="Proteomes" id="UP000239322"/>
    </source>
</evidence>
<accession>A0A2S9Q1G4</accession>
<protein>
    <recommendedName>
        <fullName evidence="8">DUF1205 domain-containing protein</fullName>
    </recommendedName>
</protein>
<dbReference type="InterPro" id="IPR050426">
    <property type="entry name" value="Glycosyltransferase_28"/>
</dbReference>
<evidence type="ECO:0000256" key="3">
    <source>
        <dbReference type="ARBA" id="ARBA00022679"/>
    </source>
</evidence>
<feature type="domain" description="Erythromycin biosynthesis protein CIII-like C-terminal" evidence="4">
    <location>
        <begin position="233"/>
        <end position="375"/>
    </location>
</feature>
<dbReference type="OrthoDB" id="3863369at2"/>
<evidence type="ECO:0000259" key="5">
    <source>
        <dbReference type="Pfam" id="PF21036"/>
    </source>
</evidence>
<keyword evidence="2" id="KW-0328">Glycosyltransferase</keyword>
<dbReference type="PANTHER" id="PTHR48050:SF13">
    <property type="entry name" value="STEROL 3-BETA-GLUCOSYLTRANSFERASE UGT80A2"/>
    <property type="match status" value="1"/>
</dbReference>
<comment type="caution">
    <text evidence="6">The sequence shown here is derived from an EMBL/GenBank/DDBJ whole genome shotgun (WGS) entry which is preliminary data.</text>
</comment>
<dbReference type="CDD" id="cd03784">
    <property type="entry name" value="GT1_Gtf-like"/>
    <property type="match status" value="1"/>
</dbReference>
<name>A0A2S9Q1G4_9ACTN</name>
<evidence type="ECO:0008006" key="8">
    <source>
        <dbReference type="Google" id="ProtNLM"/>
    </source>
</evidence>
<evidence type="ECO:0000313" key="6">
    <source>
        <dbReference type="EMBL" id="PRH80496.1"/>
    </source>
</evidence>
<dbReference type="Pfam" id="PF06722">
    <property type="entry name" value="EryCIII-like_C"/>
    <property type="match status" value="1"/>
</dbReference>
<proteinExistence type="inferred from homology"/>
<evidence type="ECO:0000256" key="2">
    <source>
        <dbReference type="ARBA" id="ARBA00022676"/>
    </source>
</evidence>
<keyword evidence="7" id="KW-1185">Reference proteome</keyword>
<dbReference type="SUPFAM" id="SSF53756">
    <property type="entry name" value="UDP-Glycosyltransferase/glycogen phosphorylase"/>
    <property type="match status" value="1"/>
</dbReference>
<dbReference type="AlphaFoldDB" id="A0A2S9Q1G4"/>
<keyword evidence="3" id="KW-0808">Transferase</keyword>
<gene>
    <name evidence="6" type="ORF">C6N75_04035</name>
</gene>
<dbReference type="EMBL" id="PVLV01000053">
    <property type="protein sequence ID" value="PRH80496.1"/>
    <property type="molecule type" value="Genomic_DNA"/>
</dbReference>
<dbReference type="Pfam" id="PF21036">
    <property type="entry name" value="EryCIII-like_N"/>
    <property type="match status" value="1"/>
</dbReference>
<dbReference type="RefSeq" id="WP_105867443.1">
    <property type="nucleotide sequence ID" value="NZ_PVLV01000053.1"/>
</dbReference>
<dbReference type="InterPro" id="IPR048284">
    <property type="entry name" value="EryCIII-like_N"/>
</dbReference>
<evidence type="ECO:0000256" key="1">
    <source>
        <dbReference type="ARBA" id="ARBA00006962"/>
    </source>
</evidence>
<dbReference type="InterPro" id="IPR010610">
    <property type="entry name" value="EryCIII-like_C"/>
</dbReference>
<dbReference type="Gene3D" id="3.40.50.2000">
    <property type="entry name" value="Glycogen Phosphorylase B"/>
    <property type="match status" value="2"/>
</dbReference>
<dbReference type="GO" id="GO:0016758">
    <property type="term" value="F:hexosyltransferase activity"/>
    <property type="evidence" value="ECO:0007669"/>
    <property type="project" value="UniProtKB-ARBA"/>
</dbReference>
<dbReference type="InterPro" id="IPR002213">
    <property type="entry name" value="UDP_glucos_trans"/>
</dbReference>
<organism evidence="6 7">
    <name type="scientific">Streptomyces solincola</name>
    <dbReference type="NCBI Taxonomy" id="2100817"/>
    <lineage>
        <taxon>Bacteria</taxon>
        <taxon>Bacillati</taxon>
        <taxon>Actinomycetota</taxon>
        <taxon>Actinomycetes</taxon>
        <taxon>Kitasatosporales</taxon>
        <taxon>Streptomycetaceae</taxon>
        <taxon>Streptomyces</taxon>
    </lineage>
</organism>
<feature type="domain" description="Erythromycin biosynthesis protein CIII-like N-terminal" evidence="5">
    <location>
        <begin position="23"/>
        <end position="219"/>
    </location>
</feature>
<dbReference type="GO" id="GO:0017000">
    <property type="term" value="P:antibiotic biosynthetic process"/>
    <property type="evidence" value="ECO:0007669"/>
    <property type="project" value="UniProtKB-ARBA"/>
</dbReference>
<dbReference type="PANTHER" id="PTHR48050">
    <property type="entry name" value="STEROL 3-BETA-GLUCOSYLTRANSFERASE"/>
    <property type="match status" value="1"/>
</dbReference>
<comment type="similarity">
    <text evidence="1">Belongs to the glycosyltransferase 28 family.</text>
</comment>
<sequence length="378" mass="39882">MKMLFLTGGSPATVFAPAPLATAARLAGHEVLVASPDEMVPFTSAVGLPTVPVTAGTMRGFMFADRDGRALDLPADPGERLRFNGRGFGRFAAASLPALRALAADWAPDLVVGGSLCYAAPLLAAEVGVPFVRHTWDLGEPPGIDEGAADELAPELSALGLDGLPGTDLWVDICPPSLRAADAPGPRQSMRFVPYNEQRALQPWMYRAPDRPRVCVTAGSRVSHEDELAYLQDLLDSVADLDVELVVAAPEAVARGLKADPDRVRAGWIPLDVLLTTCRLIVHHGGGQTSLTALNAGVPQLLIPNIPKMLPPCERISARGAALTLPADRQSPAELRAAAEEILGAPSYLARARAVRAEIARQPGPAEVVARLEDLARG</sequence>
<evidence type="ECO:0000259" key="4">
    <source>
        <dbReference type="Pfam" id="PF06722"/>
    </source>
</evidence>